<dbReference type="EMBL" id="CDMZ01005052">
    <property type="protein sequence ID" value="CEM51792.1"/>
    <property type="molecule type" value="Genomic_DNA"/>
</dbReference>
<gene>
    <name evidence="4" type="ORF">Cvel_10863</name>
</gene>
<evidence type="ECO:0000256" key="2">
    <source>
        <dbReference type="SAM" id="Phobius"/>
    </source>
</evidence>
<evidence type="ECO:0000256" key="3">
    <source>
        <dbReference type="SAM" id="SignalP"/>
    </source>
</evidence>
<keyword evidence="2" id="KW-0472">Membrane</keyword>
<sequence length="1856" mass="204229">MRRLLVSLAAGAGAFPALSLGEGTGGPLECVVRAPEPSEIPDCSSSRLLLPTNEDQTFTTAPSPVPGSSVSFARTKLSKESAGHTAYLQLTCDEDRMQSMLQHSTDSGTPSYLSDDIYCMWEFTDSGGTPLAIHSISTWAEGMLPPGTASWSLCGSTLELDIQCKGSHKATTPELGCEGCSCYYHGQCQEELVCVEMNMYKRVCMSEVPEGGFVISGNRPVAPWENCYYAPEENKCLVEGFACYRNENWEEFAMCRPEGDVPSPDPRVVLRHQMLRASGEDPFEPQNLQRRLKEETKKSQMDGASEWPTGSKLRRRLQQMENCWDRESAALKGSSSSFDISVGSSDFKEGTEGTAGTEGAPWFEEVVKRCKMSLDTDPPPSAGTSPSEFSGWGQTEAKAGSNLGSSSGGGGDFSLEAFDEDFAMGALEDDGWSLGWVKDAWGPVASLSSGALSVEEAASKLNGTGVDVDTALPMLSVSRRLQAVVGSHREERRRLQERKEGEGGNSTGMISLNGDGKEEEELYRGPGSDEPWLTSGSRGSIGILSSPEDFGGAFAMIDPQVKTSLFANIGGLGVINQTLHEQEPPLPPSIRDSVYHFVANSSEGVKGQLFDIGANALLNGMTSEQEVVEAFIEIIVSEGFQVRPDQVLEVLFTREEFHLLPPRLQFHIAVFLADLPLKQLHALNARLNMSAAEFGEWTATQGLDARLDSDELANIIRKTMKEREVDPSMLPDRILKVITDHIAAFSFAEQAKTGMELIAMTELQFLQWAESEGLNLQFRGDEMETMLLGLDRDDFKQLPSRQQKMIASHLSSMRLSALWVLQERLMKLSGGDFARWTIAQGLDLTLNREEVEVLMRETLRNSKVPAEMIPERVLQIVIAHFAGLPFDKQVEDGLRLQGASLPEMSEWLEEEGLDLQLTPAELEDLLATRDDFGELPSRQQQLVILYLASLSLAELSPLQSDLDTLEAAEFGIWAEERGLALQINKKEIEEIVFAHMDSRNISRGIMPGRLFDLFFDYFANLTFPDQVREGLVLKNASEQGFVDWTAQRRLEMKFTVPEMKEELEKREEFLLLPERQQLIVATHLSEMHLSILYPLQKNLTAMTAVEFCEWTESEGLDMKLNRTEVEGQIKKEMPKRDLPEDFLPERVLNNIVDFFVNLTFSEQVENGLYLRGVSNLEFALWTEEKGIDSRFTVEELQPFVDERKEFEQLPERQRWMTINYLSSLKLSELEQLQPQLMAMGEVEFAEWTERRGLDLKMNDEELEWVLRTGMVAKNMSADALPPSTLKTLTDYLGPLPFSKQVEEGLVLQSASNAEFSVWADERGLDLRPTVEDLRDAVRDQHPELTEANTRFSAQALSKLSFVDLLDFNEAQAKQPLRETYKQLKPKLFYSCAKENLKSATGAPFKILAPLILCAPSYQYAPLLILAPVVVLAPTIILSPVLVLGPVVVLSPNWLLAPFVNLGFVLASAPIWNLAPSMNLAAQTILAPLVIGFPLAMPVPIQVLAPTFLVIEFFADKWFEPSKHLEPSTVKRYDAAHGVEHAAFDRKKDAVDGLDVWKTFVPAEAGAKLVKDVGVPDNFTIPVLPISEDDAEKLGLKRTFYFDIDYITLAKPLVVCPRYVIRDGKYAEVKVSYILPRDLPLFLDGLSEKCTVPYPSDVLRALPFLPKEAQGAIKALESIENKLPPQLKIVANQALTFGQMVGKGKLPDISAWMKASSEAGDTYWGPESDSKEIEEESPKEVKGASSSGEKGGLLGSAGLGNLNSFFLTDSLGEGGGKPVGTVSGGMAQAVSGDLSALWGGMGGGKPLSGSSSVSTGDSGTLGIPGMGMGGGEQAASGGGALPGWDLPSVPLPLFNFR</sequence>
<feature type="transmembrane region" description="Helical" evidence="2">
    <location>
        <begin position="1454"/>
        <end position="1474"/>
    </location>
</feature>
<keyword evidence="2" id="KW-1133">Transmembrane helix</keyword>
<accession>A0A0G4I4H8</accession>
<feature type="region of interest" description="Disordered" evidence="1">
    <location>
        <begin position="373"/>
        <end position="406"/>
    </location>
</feature>
<feature type="transmembrane region" description="Helical" evidence="2">
    <location>
        <begin position="1419"/>
        <end position="1442"/>
    </location>
</feature>
<name>A0A0G4I4H8_9ALVE</name>
<dbReference type="VEuPathDB" id="CryptoDB:Cvel_10863"/>
<feature type="region of interest" description="Disordered" evidence="1">
    <location>
        <begin position="486"/>
        <end position="535"/>
    </location>
</feature>
<proteinExistence type="predicted"/>
<keyword evidence="2" id="KW-0812">Transmembrane</keyword>
<feature type="transmembrane region" description="Helical" evidence="2">
    <location>
        <begin position="1494"/>
        <end position="1514"/>
    </location>
</feature>
<protein>
    <submittedName>
        <fullName evidence="4">Uncharacterized protein</fullName>
    </submittedName>
</protein>
<evidence type="ECO:0000256" key="1">
    <source>
        <dbReference type="SAM" id="MobiDB-lite"/>
    </source>
</evidence>
<feature type="region of interest" description="Disordered" evidence="1">
    <location>
        <begin position="293"/>
        <end position="313"/>
    </location>
</feature>
<keyword evidence="3" id="KW-0732">Signal</keyword>
<feature type="compositionally biased region" description="Basic and acidic residues" evidence="1">
    <location>
        <begin position="487"/>
        <end position="502"/>
    </location>
</feature>
<evidence type="ECO:0000313" key="4">
    <source>
        <dbReference type="EMBL" id="CEM51792.1"/>
    </source>
</evidence>
<feature type="chain" id="PRO_5005192129" evidence="3">
    <location>
        <begin position="22"/>
        <end position="1856"/>
    </location>
</feature>
<reference evidence="4" key="1">
    <citation type="submission" date="2014-11" db="EMBL/GenBank/DDBJ databases">
        <authorList>
            <person name="Otto D Thomas"/>
            <person name="Naeem Raeece"/>
        </authorList>
    </citation>
    <scope>NUCLEOTIDE SEQUENCE</scope>
</reference>
<feature type="region of interest" description="Disordered" evidence="1">
    <location>
        <begin position="1718"/>
        <end position="1748"/>
    </location>
</feature>
<organism evidence="4">
    <name type="scientific">Chromera velia CCMP2878</name>
    <dbReference type="NCBI Taxonomy" id="1169474"/>
    <lineage>
        <taxon>Eukaryota</taxon>
        <taxon>Sar</taxon>
        <taxon>Alveolata</taxon>
        <taxon>Colpodellida</taxon>
        <taxon>Chromeraceae</taxon>
        <taxon>Chromera</taxon>
    </lineage>
</organism>
<feature type="compositionally biased region" description="Basic and acidic residues" evidence="1">
    <location>
        <begin position="1727"/>
        <end position="1741"/>
    </location>
</feature>
<dbReference type="CDD" id="cd15489">
    <property type="entry name" value="PHD_SF"/>
    <property type="match status" value="1"/>
</dbReference>
<feature type="signal peptide" evidence="3">
    <location>
        <begin position="1"/>
        <end position="21"/>
    </location>
</feature>